<organism evidence="1 2">
    <name type="scientific">Olea europaea subsp. europaea</name>
    <dbReference type="NCBI Taxonomy" id="158383"/>
    <lineage>
        <taxon>Eukaryota</taxon>
        <taxon>Viridiplantae</taxon>
        <taxon>Streptophyta</taxon>
        <taxon>Embryophyta</taxon>
        <taxon>Tracheophyta</taxon>
        <taxon>Spermatophyta</taxon>
        <taxon>Magnoliopsida</taxon>
        <taxon>eudicotyledons</taxon>
        <taxon>Gunneridae</taxon>
        <taxon>Pentapetalae</taxon>
        <taxon>asterids</taxon>
        <taxon>lamiids</taxon>
        <taxon>Lamiales</taxon>
        <taxon>Oleaceae</taxon>
        <taxon>Oleeae</taxon>
        <taxon>Olea</taxon>
    </lineage>
</organism>
<gene>
    <name evidence="1" type="ORF">OLEA9_A052130</name>
</gene>
<keyword evidence="2" id="KW-1185">Reference proteome</keyword>
<accession>A0A8S0Q8E3</accession>
<comment type="caution">
    <text evidence="1">The sequence shown here is derived from an EMBL/GenBank/DDBJ whole genome shotgun (WGS) entry which is preliminary data.</text>
</comment>
<evidence type="ECO:0000313" key="2">
    <source>
        <dbReference type="Proteomes" id="UP000594638"/>
    </source>
</evidence>
<sequence>YVKNLPSIQSFNVAPINVPKYPPPFMQYDSVIPQLGQMPVAQASINYRSPVMSPYHAMGLNQTPRGALYMQWPSQSTMYAQSYDHLRQTIFQ</sequence>
<feature type="non-terminal residue" evidence="1">
    <location>
        <position position="1"/>
    </location>
</feature>
<dbReference type="Gramene" id="OE9A052130T1">
    <property type="protein sequence ID" value="OE9A052130C1"/>
    <property type="gene ID" value="OE9A052130"/>
</dbReference>
<dbReference type="Proteomes" id="UP000594638">
    <property type="component" value="Unassembled WGS sequence"/>
</dbReference>
<dbReference type="EMBL" id="CACTIH010001174">
    <property type="protein sequence ID" value="CAA2962616.1"/>
    <property type="molecule type" value="Genomic_DNA"/>
</dbReference>
<reference evidence="1 2" key="1">
    <citation type="submission" date="2019-12" db="EMBL/GenBank/DDBJ databases">
        <authorList>
            <person name="Alioto T."/>
            <person name="Alioto T."/>
            <person name="Gomez Garrido J."/>
        </authorList>
    </citation>
    <scope>NUCLEOTIDE SEQUENCE [LARGE SCALE GENOMIC DNA]</scope>
</reference>
<evidence type="ECO:0000313" key="1">
    <source>
        <dbReference type="EMBL" id="CAA2962616.1"/>
    </source>
</evidence>
<proteinExistence type="predicted"/>
<protein>
    <submittedName>
        <fullName evidence="1">mRNA-binding Encore</fullName>
    </submittedName>
</protein>
<dbReference type="AlphaFoldDB" id="A0A8S0Q8E3"/>
<name>A0A8S0Q8E3_OLEEU</name>
<feature type="non-terminal residue" evidence="1">
    <location>
        <position position="92"/>
    </location>
</feature>
<dbReference type="OrthoDB" id="278430at2759"/>